<comment type="caution">
    <text evidence="3">The sequence shown here is derived from an EMBL/GenBank/DDBJ whole genome shotgun (WGS) entry which is preliminary data.</text>
</comment>
<keyword evidence="4" id="KW-1185">Reference proteome</keyword>
<dbReference type="Pfam" id="PF06201">
    <property type="entry name" value="PITH"/>
    <property type="match status" value="1"/>
</dbReference>
<dbReference type="InterPro" id="IPR045099">
    <property type="entry name" value="PITH1-like"/>
</dbReference>
<evidence type="ECO:0000313" key="4">
    <source>
        <dbReference type="Proteomes" id="UP001632037"/>
    </source>
</evidence>
<dbReference type="PANTHER" id="PTHR12175">
    <property type="entry name" value="AD039 HT014 THIOREDOXIN FAMILY TRP26"/>
    <property type="match status" value="1"/>
</dbReference>
<protein>
    <recommendedName>
        <fullName evidence="2">PITH domain-containing protein</fullName>
    </recommendedName>
</protein>
<proteinExistence type="inferred from homology"/>
<reference evidence="3 4" key="1">
    <citation type="submission" date="2024-09" db="EMBL/GenBank/DDBJ databases">
        <title>Genome sequencing and assembly of Phytophthora oleae, isolate VK10A, causative agent of rot of olive drupes.</title>
        <authorList>
            <person name="Conti Taguali S."/>
            <person name="Riolo M."/>
            <person name="La Spada F."/>
            <person name="Cacciola S.O."/>
            <person name="Dionisio G."/>
        </authorList>
    </citation>
    <scope>NUCLEOTIDE SEQUENCE [LARGE SCALE GENOMIC DNA]</scope>
    <source>
        <strain evidence="3 4">VK10A</strain>
    </source>
</reference>
<evidence type="ECO:0000313" key="3">
    <source>
        <dbReference type="EMBL" id="KAL3663324.1"/>
    </source>
</evidence>
<comment type="similarity">
    <text evidence="1">Belongs to the PITHD1 family.</text>
</comment>
<dbReference type="Proteomes" id="UP001632037">
    <property type="component" value="Unassembled WGS sequence"/>
</dbReference>
<feature type="domain" description="PITH" evidence="2">
    <location>
        <begin position="5"/>
        <end position="173"/>
    </location>
</feature>
<dbReference type="PANTHER" id="PTHR12175:SF5">
    <property type="entry name" value="OS03G0795500 PROTEIN"/>
    <property type="match status" value="1"/>
</dbReference>
<dbReference type="InterPro" id="IPR010400">
    <property type="entry name" value="PITH_dom"/>
</dbReference>
<dbReference type="AlphaFoldDB" id="A0ABD3FCW4"/>
<organism evidence="3 4">
    <name type="scientific">Phytophthora oleae</name>
    <dbReference type="NCBI Taxonomy" id="2107226"/>
    <lineage>
        <taxon>Eukaryota</taxon>
        <taxon>Sar</taxon>
        <taxon>Stramenopiles</taxon>
        <taxon>Oomycota</taxon>
        <taxon>Peronosporomycetes</taxon>
        <taxon>Peronosporales</taxon>
        <taxon>Peronosporaceae</taxon>
        <taxon>Phytophthora</taxon>
    </lineage>
</organism>
<name>A0ABD3FCW4_9STRA</name>
<dbReference type="SUPFAM" id="SSF49785">
    <property type="entry name" value="Galactose-binding domain-like"/>
    <property type="match status" value="1"/>
</dbReference>
<dbReference type="GO" id="GO:0005737">
    <property type="term" value="C:cytoplasm"/>
    <property type="evidence" value="ECO:0007669"/>
    <property type="project" value="UniProtKB-ARBA"/>
</dbReference>
<sequence length="173" mass="19373">MSSSAAAAKTRTYGDLKEAISLKDCYCLNEDPNKPFRNLFQGDETLVLQSDADEQLMLYVEFQDAVKVFSLNVVAPQGEQAPRVLKLFVNRPNLGFSDAGDVEPTQTIELKDEDLLPENDVELRFVKFQRVKNITVFIEENNGAEETVLSSLKFFGEALAGTNMNELKKVSEE</sequence>
<evidence type="ECO:0000259" key="2">
    <source>
        <dbReference type="PROSITE" id="PS51532"/>
    </source>
</evidence>
<dbReference type="PROSITE" id="PS51532">
    <property type="entry name" value="PITH"/>
    <property type="match status" value="1"/>
</dbReference>
<dbReference type="InterPro" id="IPR037047">
    <property type="entry name" value="PITH_dom_sf"/>
</dbReference>
<gene>
    <name evidence="3" type="ORF">V7S43_011732</name>
</gene>
<dbReference type="Gene3D" id="2.60.120.470">
    <property type="entry name" value="PITH domain"/>
    <property type="match status" value="1"/>
</dbReference>
<evidence type="ECO:0000256" key="1">
    <source>
        <dbReference type="ARBA" id="ARBA00025788"/>
    </source>
</evidence>
<dbReference type="EMBL" id="JBIMZQ010000028">
    <property type="protein sequence ID" value="KAL3663324.1"/>
    <property type="molecule type" value="Genomic_DNA"/>
</dbReference>
<dbReference type="InterPro" id="IPR008979">
    <property type="entry name" value="Galactose-bd-like_sf"/>
</dbReference>
<accession>A0ABD3FCW4</accession>